<dbReference type="EMBL" id="NVSR01000001">
    <property type="protein sequence ID" value="PCI30926.1"/>
    <property type="molecule type" value="Genomic_DNA"/>
</dbReference>
<protein>
    <recommendedName>
        <fullName evidence="3">Thioredoxin domain-containing protein</fullName>
    </recommendedName>
</protein>
<reference evidence="2" key="1">
    <citation type="submission" date="2017-08" db="EMBL/GenBank/DDBJ databases">
        <title>A dynamic microbial community with high functional redundancy inhabits the cold, oxic subseafloor aquifer.</title>
        <authorList>
            <person name="Tully B.J."/>
            <person name="Wheat C.G."/>
            <person name="Glazer B.T."/>
            <person name="Huber J.A."/>
        </authorList>
    </citation>
    <scope>NUCLEOTIDE SEQUENCE [LARGE SCALE GENOMIC DNA]</scope>
</reference>
<dbReference type="AlphaFoldDB" id="A0A2A4TBD3"/>
<dbReference type="Proteomes" id="UP000218113">
    <property type="component" value="Unassembled WGS sequence"/>
</dbReference>
<evidence type="ECO:0000313" key="2">
    <source>
        <dbReference type="Proteomes" id="UP000218113"/>
    </source>
</evidence>
<proteinExistence type="predicted"/>
<comment type="caution">
    <text evidence="1">The sequence shown here is derived from an EMBL/GenBank/DDBJ whole genome shotgun (WGS) entry which is preliminary data.</text>
</comment>
<name>A0A2A4TBD3_9DELT</name>
<gene>
    <name evidence="1" type="ORF">COB67_00280</name>
</gene>
<accession>A0A2A4TBD3</accession>
<sequence>MLKDTKARFTCALNKGVLFSALIVSLSLSSLSAKDKGHETGWNFYHDKNITTQDNIDPLRSPTSLKNANALKLLEAILKENQDQTKIQTKILAILQDSMDPQPKLITKKDGTKCIANSSADCYVSPKTVFAKSVPALGSWIDDPGNVEKAAVYSKWQAKHFSTTVFPMGYSLQFANEQFGTDANPLDYGQPGFDSATGAGGVLRNNRALKVANKHGKHYQLLIFLGKNIDADIYSFDNLGRLASGLTNVKITFVYYDKTNKMVADETAKWLPALKKGLSRSKSIVNKKAFDTYGIYTTPSVVAVIQKEGKVKAQTIATGRKGPGGYSERIKQFLKLEGIIKFGDEAGYKVWKEDSNYATKYIKNNYNIDLNQTLINSIKKNQKDNE</sequence>
<organism evidence="1 2">
    <name type="scientific">SAR324 cluster bacterium</name>
    <dbReference type="NCBI Taxonomy" id="2024889"/>
    <lineage>
        <taxon>Bacteria</taxon>
        <taxon>Deltaproteobacteria</taxon>
        <taxon>SAR324 cluster</taxon>
    </lineage>
</organism>
<evidence type="ECO:0008006" key="3">
    <source>
        <dbReference type="Google" id="ProtNLM"/>
    </source>
</evidence>
<evidence type="ECO:0000313" key="1">
    <source>
        <dbReference type="EMBL" id="PCI30926.1"/>
    </source>
</evidence>